<dbReference type="Proteomes" id="UP000799439">
    <property type="component" value="Unassembled WGS sequence"/>
</dbReference>
<evidence type="ECO:0000313" key="6">
    <source>
        <dbReference type="Proteomes" id="UP000799439"/>
    </source>
</evidence>
<accession>A0A9P4IZ73</accession>
<organism evidence="5 6">
    <name type="scientific">Myriangium duriaei CBS 260.36</name>
    <dbReference type="NCBI Taxonomy" id="1168546"/>
    <lineage>
        <taxon>Eukaryota</taxon>
        <taxon>Fungi</taxon>
        <taxon>Dikarya</taxon>
        <taxon>Ascomycota</taxon>
        <taxon>Pezizomycotina</taxon>
        <taxon>Dothideomycetes</taxon>
        <taxon>Dothideomycetidae</taxon>
        <taxon>Myriangiales</taxon>
        <taxon>Myriangiaceae</taxon>
        <taxon>Myriangium</taxon>
    </lineage>
</organism>
<dbReference type="Gene3D" id="3.30.420.510">
    <property type="match status" value="1"/>
</dbReference>
<dbReference type="Gene3D" id="3.30.420.40">
    <property type="match status" value="1"/>
</dbReference>
<keyword evidence="2" id="KW-0067">ATP-binding</keyword>
<feature type="region of interest" description="Disordered" evidence="4">
    <location>
        <begin position="22"/>
        <end position="50"/>
    </location>
</feature>
<dbReference type="AlphaFoldDB" id="A0A9P4IZ73"/>
<sequence length="444" mass="48773">MESAIMEPGSIKINASGAYIINHDEPSPGLEATPSPTSDEEPAFEHDKRDIRLPNHTTAVSHVAADIGGSLAKVVYFSPEPRGSNGGGGGGRLHFLRFETNRIDACIEFMRDLQGKQRKNSAAVNGDGGRRAPKLCVMATGGGAFKYYDRIRERLGVDVIQEDEMECLIQGLDFFITEIPREVFTYDDTDAENPMVYLDEQPEVYPYLLVNIGSGVSMIKVEGPSRFQRIGGTSLGGGTLWGLLSLLTGARTFDDMLAMSEKGDNSSVDLLVGDIYGAGMGYEKIGLSEKTIASSFGKVFKRKRQAERDAEDGGWLSNGDNDNGSSEHHESKRRTDVGDGRMFKTEDVARSLLYAVSNNIGQIAYLQSEKHNLKSIYFGGSFIRGHKQTIHTLSFAIKFWSKGQKQAYFLRHEGYLGAVGAFIKRQPANWGRRGSVDIAVEDDE</sequence>
<dbReference type="GO" id="GO:0005829">
    <property type="term" value="C:cytosol"/>
    <property type="evidence" value="ECO:0007669"/>
    <property type="project" value="TreeGrafter"/>
</dbReference>
<dbReference type="GO" id="GO:0004594">
    <property type="term" value="F:pantothenate kinase activity"/>
    <property type="evidence" value="ECO:0007669"/>
    <property type="project" value="TreeGrafter"/>
</dbReference>
<evidence type="ECO:0000256" key="1">
    <source>
        <dbReference type="ARBA" id="ARBA00022741"/>
    </source>
</evidence>
<evidence type="ECO:0000256" key="2">
    <source>
        <dbReference type="ARBA" id="ARBA00022840"/>
    </source>
</evidence>
<proteinExistence type="predicted"/>
<dbReference type="InterPro" id="IPR043129">
    <property type="entry name" value="ATPase_NBD"/>
</dbReference>
<dbReference type="CDD" id="cd24123">
    <property type="entry name" value="ASKHA_NBD_PanK-II_Pank4"/>
    <property type="match status" value="1"/>
</dbReference>
<dbReference type="PANTHER" id="PTHR12280:SF20">
    <property type="entry name" value="4'-PHOSPHOPANTETHEINE PHOSPHATASE"/>
    <property type="match status" value="1"/>
</dbReference>
<dbReference type="GO" id="GO:0005634">
    <property type="term" value="C:nucleus"/>
    <property type="evidence" value="ECO:0007669"/>
    <property type="project" value="TreeGrafter"/>
</dbReference>
<dbReference type="EMBL" id="ML996088">
    <property type="protein sequence ID" value="KAF2151386.1"/>
    <property type="molecule type" value="Genomic_DNA"/>
</dbReference>
<feature type="compositionally biased region" description="Basic and acidic residues" evidence="4">
    <location>
        <begin position="325"/>
        <end position="339"/>
    </location>
</feature>
<dbReference type="SUPFAM" id="SSF53067">
    <property type="entry name" value="Actin-like ATPase domain"/>
    <property type="match status" value="2"/>
</dbReference>
<comment type="caution">
    <text evidence="5">The sequence shown here is derived from an EMBL/GenBank/DDBJ whole genome shotgun (WGS) entry which is preliminary data.</text>
</comment>
<keyword evidence="6" id="KW-1185">Reference proteome</keyword>
<feature type="region of interest" description="Disordered" evidence="4">
    <location>
        <begin position="310"/>
        <end position="339"/>
    </location>
</feature>
<dbReference type="Pfam" id="PF03630">
    <property type="entry name" value="Fumble"/>
    <property type="match status" value="1"/>
</dbReference>
<dbReference type="FunFam" id="3.30.420.40:FF:000115">
    <property type="entry name" value="Pantothenate kinase PanK"/>
    <property type="match status" value="1"/>
</dbReference>
<evidence type="ECO:0000313" key="5">
    <source>
        <dbReference type="EMBL" id="KAF2151386.1"/>
    </source>
</evidence>
<keyword evidence="3" id="KW-0173">Coenzyme A biosynthesis</keyword>
<keyword evidence="1" id="KW-0547">Nucleotide-binding</keyword>
<evidence type="ECO:0000256" key="4">
    <source>
        <dbReference type="SAM" id="MobiDB-lite"/>
    </source>
</evidence>
<dbReference type="GO" id="GO:0005524">
    <property type="term" value="F:ATP binding"/>
    <property type="evidence" value="ECO:0007669"/>
    <property type="project" value="UniProtKB-KW"/>
</dbReference>
<dbReference type="OrthoDB" id="498611at2759"/>
<reference evidence="5" key="1">
    <citation type="journal article" date="2020" name="Stud. Mycol.">
        <title>101 Dothideomycetes genomes: a test case for predicting lifestyles and emergence of pathogens.</title>
        <authorList>
            <person name="Haridas S."/>
            <person name="Albert R."/>
            <person name="Binder M."/>
            <person name="Bloem J."/>
            <person name="Labutti K."/>
            <person name="Salamov A."/>
            <person name="Andreopoulos B."/>
            <person name="Baker S."/>
            <person name="Barry K."/>
            <person name="Bills G."/>
            <person name="Bluhm B."/>
            <person name="Cannon C."/>
            <person name="Castanera R."/>
            <person name="Culley D."/>
            <person name="Daum C."/>
            <person name="Ezra D."/>
            <person name="Gonzalez J."/>
            <person name="Henrissat B."/>
            <person name="Kuo A."/>
            <person name="Liang C."/>
            <person name="Lipzen A."/>
            <person name="Lutzoni F."/>
            <person name="Magnuson J."/>
            <person name="Mondo S."/>
            <person name="Nolan M."/>
            <person name="Ohm R."/>
            <person name="Pangilinan J."/>
            <person name="Park H.-J."/>
            <person name="Ramirez L."/>
            <person name="Alfaro M."/>
            <person name="Sun H."/>
            <person name="Tritt A."/>
            <person name="Yoshinaga Y."/>
            <person name="Zwiers L.-H."/>
            <person name="Turgeon B."/>
            <person name="Goodwin S."/>
            <person name="Spatafora J."/>
            <person name="Crous P."/>
            <person name="Grigoriev I."/>
        </authorList>
    </citation>
    <scope>NUCLEOTIDE SEQUENCE</scope>
    <source>
        <strain evidence="5">CBS 260.36</strain>
    </source>
</reference>
<name>A0A9P4IZ73_9PEZI</name>
<dbReference type="PANTHER" id="PTHR12280">
    <property type="entry name" value="PANTOTHENATE KINASE"/>
    <property type="match status" value="1"/>
</dbReference>
<dbReference type="GO" id="GO:0015937">
    <property type="term" value="P:coenzyme A biosynthetic process"/>
    <property type="evidence" value="ECO:0007669"/>
    <property type="project" value="UniProtKB-KW"/>
</dbReference>
<dbReference type="InterPro" id="IPR004567">
    <property type="entry name" value="Type_II_PanK"/>
</dbReference>
<gene>
    <name evidence="5" type="ORF">K461DRAFT_228463</name>
</gene>
<dbReference type="NCBIfam" id="TIGR00555">
    <property type="entry name" value="panK_eukar"/>
    <property type="match status" value="1"/>
</dbReference>
<protein>
    <submittedName>
        <fullName evidence="5">Fumble</fullName>
    </submittedName>
</protein>
<evidence type="ECO:0000256" key="3">
    <source>
        <dbReference type="ARBA" id="ARBA00022993"/>
    </source>
</evidence>